<name>A0A9P0CYR2_9CUCU</name>
<accession>A0A9P0CYR2</accession>
<feature type="compositionally biased region" description="Acidic residues" evidence="7">
    <location>
        <begin position="67"/>
        <end position="83"/>
    </location>
</feature>
<keyword evidence="10" id="KW-1185">Reference proteome</keyword>
<feature type="coiled-coil region" evidence="6">
    <location>
        <begin position="228"/>
        <end position="262"/>
    </location>
</feature>
<evidence type="ECO:0000256" key="2">
    <source>
        <dbReference type="ARBA" id="ARBA00016807"/>
    </source>
</evidence>
<dbReference type="EMBL" id="OV651815">
    <property type="protein sequence ID" value="CAH1108703.1"/>
    <property type="molecule type" value="Genomic_DNA"/>
</dbReference>
<gene>
    <name evidence="9" type="ORF">PSYICH_LOCUS8560</name>
</gene>
<evidence type="ECO:0000313" key="9">
    <source>
        <dbReference type="EMBL" id="CAH1108703.1"/>
    </source>
</evidence>
<proteinExistence type="predicted"/>
<comment type="subunit">
    <text evidence="1">Self-associates forming complexes of several hundred monomers.</text>
</comment>
<evidence type="ECO:0000256" key="6">
    <source>
        <dbReference type="SAM" id="Coils"/>
    </source>
</evidence>
<comment type="function">
    <text evidence="5">Involved in transvection phenomena (= synapsis-dependent gene expression), where the synaptic pairing of chromosomes carrying genes with which zeste interacts influences the expression of these genes. Zeste binds to DNA and stimulates transcription from a nearby promoter.</text>
</comment>
<sequence>MSSNMNLTKEKKERGQNFRKEEIDSLIMLIEKHKKIIENKKTDAMTWKEKEACWIRLTNEFNIQSDINEDDSDQEAQTEEDSNVVDTPSFSQWKPYTLKRKATECLQDQEAQTKEDSHVVDTPSFSQWKPYTLKRKATECLQVSNRKTIKRPENVERNESVADQEALTKETGKHTPSFSKWKPSSLKRKTTECLQVSKKRKMIKRPEAVERHIQDEAEYKKKKRELTLKKLEVDLQVSELEVEAKKLDIEIKKASLKKMQNQYQFD</sequence>
<evidence type="ECO:0000256" key="5">
    <source>
        <dbReference type="ARBA" id="ARBA00025466"/>
    </source>
</evidence>
<evidence type="ECO:0000259" key="8">
    <source>
        <dbReference type="Pfam" id="PF13873"/>
    </source>
</evidence>
<evidence type="ECO:0000256" key="3">
    <source>
        <dbReference type="ARBA" id="ARBA00023015"/>
    </source>
</evidence>
<evidence type="ECO:0000313" key="10">
    <source>
        <dbReference type="Proteomes" id="UP001153636"/>
    </source>
</evidence>
<keyword evidence="6" id="KW-0175">Coiled coil</keyword>
<evidence type="ECO:0000256" key="7">
    <source>
        <dbReference type="SAM" id="MobiDB-lite"/>
    </source>
</evidence>
<evidence type="ECO:0000256" key="4">
    <source>
        <dbReference type="ARBA" id="ARBA00023163"/>
    </source>
</evidence>
<dbReference type="AlphaFoldDB" id="A0A9P0CYR2"/>
<organism evidence="9 10">
    <name type="scientific">Psylliodes chrysocephalus</name>
    <dbReference type="NCBI Taxonomy" id="3402493"/>
    <lineage>
        <taxon>Eukaryota</taxon>
        <taxon>Metazoa</taxon>
        <taxon>Ecdysozoa</taxon>
        <taxon>Arthropoda</taxon>
        <taxon>Hexapoda</taxon>
        <taxon>Insecta</taxon>
        <taxon>Pterygota</taxon>
        <taxon>Neoptera</taxon>
        <taxon>Endopterygota</taxon>
        <taxon>Coleoptera</taxon>
        <taxon>Polyphaga</taxon>
        <taxon>Cucujiformia</taxon>
        <taxon>Chrysomeloidea</taxon>
        <taxon>Chrysomelidae</taxon>
        <taxon>Galerucinae</taxon>
        <taxon>Alticini</taxon>
        <taxon>Psylliodes</taxon>
    </lineage>
</organism>
<dbReference type="Pfam" id="PF13873">
    <property type="entry name" value="Myb_DNA-bind_5"/>
    <property type="match status" value="1"/>
</dbReference>
<dbReference type="Proteomes" id="UP001153636">
    <property type="component" value="Chromosome 3"/>
</dbReference>
<feature type="domain" description="Myb/SANT-like DNA-binding" evidence="8">
    <location>
        <begin position="14"/>
        <end position="67"/>
    </location>
</feature>
<keyword evidence="3" id="KW-0805">Transcription regulation</keyword>
<protein>
    <recommendedName>
        <fullName evidence="2">Regulatory protein zeste</fullName>
    </recommendedName>
</protein>
<reference evidence="9" key="1">
    <citation type="submission" date="2022-01" db="EMBL/GenBank/DDBJ databases">
        <authorList>
            <person name="King R."/>
        </authorList>
    </citation>
    <scope>NUCLEOTIDE SEQUENCE</scope>
</reference>
<keyword evidence="4" id="KW-0804">Transcription</keyword>
<feature type="compositionally biased region" description="Basic and acidic residues" evidence="7">
    <location>
        <begin position="151"/>
        <end position="173"/>
    </location>
</feature>
<feature type="region of interest" description="Disordered" evidence="7">
    <location>
        <begin position="151"/>
        <end position="183"/>
    </location>
</feature>
<feature type="region of interest" description="Disordered" evidence="7">
    <location>
        <begin position="64"/>
        <end position="90"/>
    </location>
</feature>
<evidence type="ECO:0000256" key="1">
    <source>
        <dbReference type="ARBA" id="ARBA00011764"/>
    </source>
</evidence>
<dbReference type="InterPro" id="IPR028002">
    <property type="entry name" value="Myb_DNA-bind_5"/>
</dbReference>